<dbReference type="PANTHER" id="PTHR46889">
    <property type="entry name" value="TRANSPOSASE INSF FOR INSERTION SEQUENCE IS3B-RELATED"/>
    <property type="match status" value="1"/>
</dbReference>
<organism evidence="2 3">
    <name type="scientific">Corynebacterium hindlerae</name>
    <dbReference type="NCBI Taxonomy" id="699041"/>
    <lineage>
        <taxon>Bacteria</taxon>
        <taxon>Bacillati</taxon>
        <taxon>Actinomycetota</taxon>
        <taxon>Actinomycetes</taxon>
        <taxon>Mycobacteriales</taxon>
        <taxon>Corynebacteriaceae</taxon>
        <taxon>Corynebacterium</taxon>
    </lineage>
</organism>
<dbReference type="PANTHER" id="PTHR46889:SF4">
    <property type="entry name" value="TRANSPOSASE INSO FOR INSERTION SEQUENCE ELEMENT IS911B-RELATED"/>
    <property type="match status" value="1"/>
</dbReference>
<dbReference type="AlphaFoldDB" id="A0A7G5FEY9"/>
<dbReference type="InterPro" id="IPR012337">
    <property type="entry name" value="RNaseH-like_sf"/>
</dbReference>
<sequence>MHDLVAAGLTLKEAFRLSGCAKTVWRYRHHRRPAPPRCARRPDPRALTAEETKQIVDLLAKGKAKDLSVYRIFHDHLDGPDPLIGSMRTFYRVNTEYFAQPTCARRAAAPKAMPVVSATAPGQVLCWDVTWLPQSYFNKGLFLYTVLDLYSRKIVAWTIQHVQETSLAKQLIAKAIATIGATGNRVQVVHSDNGSIMTSNTMKKLLSASGVEMSLIRPGVSNDNPHEESSHRTIKHHRWAKEIYPTIEMAVETIGKIINEYNHRDRHRGLAGFTPQQVFDGSWRQILDHRVAKSAAYYRKNPGRRPRRYGLRPPPSIVGINIGKQQPTTLETRHLAQLENHA</sequence>
<dbReference type="InterPro" id="IPR036397">
    <property type="entry name" value="RNaseH_sf"/>
</dbReference>
<proteinExistence type="predicted"/>
<keyword evidence="3" id="KW-1185">Reference proteome</keyword>
<dbReference type="GO" id="GO:0003676">
    <property type="term" value="F:nucleic acid binding"/>
    <property type="evidence" value="ECO:0007669"/>
    <property type="project" value="InterPro"/>
</dbReference>
<dbReference type="Gene3D" id="3.30.420.10">
    <property type="entry name" value="Ribonuclease H-like superfamily/Ribonuclease H"/>
    <property type="match status" value="1"/>
</dbReference>
<accession>A0A7G5FEY9</accession>
<evidence type="ECO:0000313" key="2">
    <source>
        <dbReference type="EMBL" id="QMV85180.1"/>
    </source>
</evidence>
<name>A0A7G5FEY9_9CORY</name>
<dbReference type="SUPFAM" id="SSF53098">
    <property type="entry name" value="Ribonuclease H-like"/>
    <property type="match status" value="1"/>
</dbReference>
<dbReference type="InterPro" id="IPR001584">
    <property type="entry name" value="Integrase_cat-core"/>
</dbReference>
<protein>
    <submittedName>
        <fullName evidence="2">Transposase</fullName>
    </submittedName>
</protein>
<feature type="domain" description="Integrase catalytic" evidence="1">
    <location>
        <begin position="117"/>
        <end position="283"/>
    </location>
</feature>
<dbReference type="RefSeq" id="WP_182385986.1">
    <property type="nucleotide sequence ID" value="NZ_CP059833.1"/>
</dbReference>
<dbReference type="PROSITE" id="PS50994">
    <property type="entry name" value="INTEGRASE"/>
    <property type="match status" value="1"/>
</dbReference>
<reference evidence="2 3" key="1">
    <citation type="submission" date="2020-07" db="EMBL/GenBank/DDBJ databases">
        <title>non toxigenic Corynebacterium sp. nov from a clinical source.</title>
        <authorList>
            <person name="Bernier A.-M."/>
            <person name="Bernard K."/>
        </authorList>
    </citation>
    <scope>NUCLEOTIDE SEQUENCE [LARGE SCALE GENOMIC DNA]</scope>
    <source>
        <strain evidence="3">NML 93-0612</strain>
    </source>
</reference>
<evidence type="ECO:0000313" key="3">
    <source>
        <dbReference type="Proteomes" id="UP000515570"/>
    </source>
</evidence>
<dbReference type="InterPro" id="IPR050900">
    <property type="entry name" value="Transposase_IS3/IS150/IS904"/>
</dbReference>
<dbReference type="EMBL" id="CP059833">
    <property type="protein sequence ID" value="QMV85180.1"/>
    <property type="molecule type" value="Genomic_DNA"/>
</dbReference>
<gene>
    <name evidence="2" type="ORF">HW450_12820</name>
</gene>
<dbReference type="Proteomes" id="UP000515570">
    <property type="component" value="Chromosome"/>
</dbReference>
<dbReference type="Pfam" id="PF00665">
    <property type="entry name" value="rve"/>
    <property type="match status" value="1"/>
</dbReference>
<dbReference type="GO" id="GO:0015074">
    <property type="term" value="P:DNA integration"/>
    <property type="evidence" value="ECO:0007669"/>
    <property type="project" value="InterPro"/>
</dbReference>
<evidence type="ECO:0000259" key="1">
    <source>
        <dbReference type="PROSITE" id="PS50994"/>
    </source>
</evidence>